<feature type="compositionally biased region" description="Polar residues" evidence="1">
    <location>
        <begin position="8"/>
        <end position="17"/>
    </location>
</feature>
<reference evidence="2 3" key="1">
    <citation type="submission" date="2020-10" db="EMBL/GenBank/DDBJ databases">
        <title>The Coptis chinensis genome and diversification of protoberbering-type alkaloids.</title>
        <authorList>
            <person name="Wang B."/>
            <person name="Shu S."/>
            <person name="Song C."/>
            <person name="Liu Y."/>
        </authorList>
    </citation>
    <scope>NUCLEOTIDE SEQUENCE [LARGE SCALE GENOMIC DNA]</scope>
    <source>
        <strain evidence="2">HL-2020</strain>
        <tissue evidence="2">Leaf</tissue>
    </source>
</reference>
<evidence type="ECO:0000313" key="2">
    <source>
        <dbReference type="EMBL" id="KAF9606084.1"/>
    </source>
</evidence>
<name>A0A835LWS6_9MAGN</name>
<keyword evidence="3" id="KW-1185">Reference proteome</keyword>
<dbReference type="PANTHER" id="PTHR34788">
    <property type="entry name" value="F15I1.22"/>
    <property type="match status" value="1"/>
</dbReference>
<dbReference type="AlphaFoldDB" id="A0A835LWS6"/>
<protein>
    <submittedName>
        <fullName evidence="2">Uncharacterized protein</fullName>
    </submittedName>
</protein>
<dbReference type="EMBL" id="JADFTS010000005">
    <property type="protein sequence ID" value="KAF9606084.1"/>
    <property type="molecule type" value="Genomic_DNA"/>
</dbReference>
<comment type="caution">
    <text evidence="2">The sequence shown here is derived from an EMBL/GenBank/DDBJ whole genome shotgun (WGS) entry which is preliminary data.</text>
</comment>
<evidence type="ECO:0000256" key="1">
    <source>
        <dbReference type="SAM" id="MobiDB-lite"/>
    </source>
</evidence>
<evidence type="ECO:0000313" key="3">
    <source>
        <dbReference type="Proteomes" id="UP000631114"/>
    </source>
</evidence>
<dbReference type="Proteomes" id="UP000631114">
    <property type="component" value="Unassembled WGS sequence"/>
</dbReference>
<dbReference type="PANTHER" id="PTHR34788:SF4">
    <property type="entry name" value="F15I1.22"/>
    <property type="match status" value="1"/>
</dbReference>
<organism evidence="2 3">
    <name type="scientific">Coptis chinensis</name>
    <dbReference type="NCBI Taxonomy" id="261450"/>
    <lineage>
        <taxon>Eukaryota</taxon>
        <taxon>Viridiplantae</taxon>
        <taxon>Streptophyta</taxon>
        <taxon>Embryophyta</taxon>
        <taxon>Tracheophyta</taxon>
        <taxon>Spermatophyta</taxon>
        <taxon>Magnoliopsida</taxon>
        <taxon>Ranunculales</taxon>
        <taxon>Ranunculaceae</taxon>
        <taxon>Coptidoideae</taxon>
        <taxon>Coptis</taxon>
    </lineage>
</organism>
<dbReference type="OrthoDB" id="1937329at2759"/>
<proteinExistence type="predicted"/>
<accession>A0A835LWS6</accession>
<sequence>MAVEEENTLNNHENPITKSRKSSFFRRAGKKKVQVNAIRLGGKKKKNGFYIVRLLKLKWLRLKYACMLKKLKSYYDSVVKDLVEAGATLETLQQRIMMQAYLTVPVMGVSAAGIPSHMINPRSGPYQVRSI</sequence>
<feature type="region of interest" description="Disordered" evidence="1">
    <location>
        <begin position="1"/>
        <end position="23"/>
    </location>
</feature>
<gene>
    <name evidence="2" type="ORF">IFM89_023107</name>
</gene>